<keyword evidence="2 8" id="KW-0813">Transport</keyword>
<dbReference type="GO" id="GO:0009401">
    <property type="term" value="P:phosphoenolpyruvate-dependent sugar phosphotransferase system"/>
    <property type="evidence" value="ECO:0007669"/>
    <property type="project" value="InterPro"/>
</dbReference>
<dbReference type="InterPro" id="IPR004501">
    <property type="entry name" value="PTS_EIIC_3"/>
</dbReference>
<dbReference type="PANTHER" id="PTHR33989:SF4">
    <property type="entry name" value="PTS SYSTEM N,N'-DIACETYLCHITOBIOSE-SPECIFIC EIIC COMPONENT"/>
    <property type="match status" value="1"/>
</dbReference>
<feature type="transmembrane region" description="Helical" evidence="9">
    <location>
        <begin position="329"/>
        <end position="347"/>
    </location>
</feature>
<dbReference type="Proteomes" id="UP000019364">
    <property type="component" value="Unassembled WGS sequence"/>
</dbReference>
<evidence type="ECO:0000313" key="11">
    <source>
        <dbReference type="EMBL" id="GAF09233.1"/>
    </source>
</evidence>
<comment type="function">
    <text evidence="8">The phosphoenolpyruvate-dependent sugar phosphotransferase system (PTS), a major carbohydrate active -transport system, catalyzes the phosphorylation of incoming sugar substrates concomitant with their translocation across the cell membrane.</text>
</comment>
<keyword evidence="5 9" id="KW-0812">Transmembrane</keyword>
<dbReference type="PIRSF" id="PIRSF006351">
    <property type="entry name" value="PTS_EIIC-Cellobiose"/>
    <property type="match status" value="1"/>
</dbReference>
<dbReference type="Pfam" id="PF02378">
    <property type="entry name" value="PTS_EIIC"/>
    <property type="match status" value="1"/>
</dbReference>
<evidence type="ECO:0000256" key="6">
    <source>
        <dbReference type="ARBA" id="ARBA00022989"/>
    </source>
</evidence>
<dbReference type="GO" id="GO:0005886">
    <property type="term" value="C:plasma membrane"/>
    <property type="evidence" value="ECO:0007669"/>
    <property type="project" value="UniProtKB-SubCell"/>
</dbReference>
<feature type="transmembrane region" description="Helical" evidence="9">
    <location>
        <begin position="21"/>
        <end position="40"/>
    </location>
</feature>
<dbReference type="GO" id="GO:0008982">
    <property type="term" value="F:protein-N(PI)-phosphohistidine-sugar phosphotransferase activity"/>
    <property type="evidence" value="ECO:0007669"/>
    <property type="project" value="UniProtKB-UniRule"/>
</dbReference>
<evidence type="ECO:0000256" key="9">
    <source>
        <dbReference type="SAM" id="Phobius"/>
    </source>
</evidence>
<dbReference type="InterPro" id="IPR004796">
    <property type="entry name" value="PTS_IIC_cello"/>
</dbReference>
<keyword evidence="12" id="KW-1185">Reference proteome</keyword>
<evidence type="ECO:0000256" key="4">
    <source>
        <dbReference type="ARBA" id="ARBA00022597"/>
    </source>
</evidence>
<dbReference type="OrthoDB" id="1641940at2"/>
<feature type="transmembrane region" description="Helical" evidence="9">
    <location>
        <begin position="126"/>
        <end position="145"/>
    </location>
</feature>
<feature type="transmembrane region" description="Helical" evidence="9">
    <location>
        <begin position="367"/>
        <end position="395"/>
    </location>
</feature>
<dbReference type="PANTHER" id="PTHR33989">
    <property type="match status" value="1"/>
</dbReference>
<evidence type="ECO:0000256" key="3">
    <source>
        <dbReference type="ARBA" id="ARBA00022475"/>
    </source>
</evidence>
<evidence type="ECO:0000256" key="7">
    <source>
        <dbReference type="ARBA" id="ARBA00023136"/>
    </source>
</evidence>
<dbReference type="InterPro" id="IPR051088">
    <property type="entry name" value="PTS_Sugar-EIIC/EIIB"/>
</dbReference>
<feature type="transmembrane region" description="Helical" evidence="9">
    <location>
        <begin position="205"/>
        <end position="227"/>
    </location>
</feature>
<accession>W7YNP0</accession>
<proteinExistence type="predicted"/>
<evidence type="ECO:0000256" key="5">
    <source>
        <dbReference type="ARBA" id="ARBA00022692"/>
    </source>
</evidence>
<feature type="domain" description="PTS EIIC type-3" evidence="10">
    <location>
        <begin position="1"/>
        <end position="397"/>
    </location>
</feature>
<sequence>MNKIVERITKSKALLAVKDSFLSLNALTIVGSFFILATNIPYNPINDVLQNNFPVLFKTVLPHMADSFYLFISIYVVISISYFYSNSLGILPIQSALISFFVYLVLTPFNGVNTIYLSSDYSNSNGIFLAIIVGLIVPRLIKWLLKLNISVKLPNSVPKDVSDNFSSLIPLLCICFLLTAVNLTLTNILDTDIYAIFNTFIDKPLMLFGTNIVIIVLINFGISFFWFFGFNGSYIFNSVMKPIYISLSTQNLESISNGEVPKNIVTGTFQSIFINLGGCGSTLALIIAIFLVSRNAGIKKIAKIGLIPSLFNINEPIVYSIPIILNFKLFIPFVVCPVINTLISYFSMKWGLVNMTNGIQLPWTMPIFFSGFLGVGLSGVFLQLFLLSINTIIYLPFVRKMGKEEAQNENSLHNNSGL</sequence>
<dbReference type="NCBIfam" id="TIGR00410">
    <property type="entry name" value="lacE"/>
    <property type="match status" value="1"/>
</dbReference>
<feature type="transmembrane region" description="Helical" evidence="9">
    <location>
        <begin position="60"/>
        <end position="83"/>
    </location>
</feature>
<keyword evidence="7 8" id="KW-0472">Membrane</keyword>
<evidence type="ECO:0000256" key="2">
    <source>
        <dbReference type="ARBA" id="ARBA00022448"/>
    </source>
</evidence>
<dbReference type="STRING" id="1236976.JCM16418_3354"/>
<feature type="transmembrane region" description="Helical" evidence="9">
    <location>
        <begin position="272"/>
        <end position="293"/>
    </location>
</feature>
<evidence type="ECO:0000256" key="1">
    <source>
        <dbReference type="ARBA" id="ARBA00004651"/>
    </source>
</evidence>
<keyword evidence="6 9" id="KW-1133">Transmembrane helix</keyword>
<dbReference type="AlphaFoldDB" id="W7YNP0"/>
<protein>
    <recommendedName>
        <fullName evidence="8">Permease IIC component</fullName>
    </recommendedName>
</protein>
<evidence type="ECO:0000259" key="10">
    <source>
        <dbReference type="PROSITE" id="PS51105"/>
    </source>
</evidence>
<keyword evidence="4 8" id="KW-0762">Sugar transport</keyword>
<reference evidence="11 12" key="1">
    <citation type="journal article" date="2014" name="Genome Announc.">
        <title>Draft Genome Sequence of Paenibacillus pini JCM 16418T, Isolated from the Rhizosphere of Pine Tree.</title>
        <authorList>
            <person name="Yuki M."/>
            <person name="Oshima K."/>
            <person name="Suda W."/>
            <person name="Oshida Y."/>
            <person name="Kitamura K."/>
            <person name="Iida Y."/>
            <person name="Hattori M."/>
            <person name="Ohkuma M."/>
        </authorList>
    </citation>
    <scope>NUCLEOTIDE SEQUENCE [LARGE SCALE GENOMIC DNA]</scope>
    <source>
        <strain evidence="11 12">JCM 16418</strain>
    </source>
</reference>
<dbReference type="EMBL" id="BAVZ01000010">
    <property type="protein sequence ID" value="GAF09233.1"/>
    <property type="molecule type" value="Genomic_DNA"/>
</dbReference>
<comment type="subcellular location">
    <subcellularLocation>
        <location evidence="1">Cell membrane</location>
        <topology evidence="1">Multi-pass membrane protein</topology>
    </subcellularLocation>
</comment>
<dbReference type="InterPro" id="IPR003352">
    <property type="entry name" value="PTS_EIIC"/>
</dbReference>
<dbReference type="eggNOG" id="COG1455">
    <property type="taxonomic scope" value="Bacteria"/>
</dbReference>
<feature type="transmembrane region" description="Helical" evidence="9">
    <location>
        <begin position="165"/>
        <end position="185"/>
    </location>
</feature>
<organism evidence="11 12">
    <name type="scientific">Paenibacillus pini JCM 16418</name>
    <dbReference type="NCBI Taxonomy" id="1236976"/>
    <lineage>
        <taxon>Bacteria</taxon>
        <taxon>Bacillati</taxon>
        <taxon>Bacillota</taxon>
        <taxon>Bacilli</taxon>
        <taxon>Bacillales</taxon>
        <taxon>Paenibacillaceae</taxon>
        <taxon>Paenibacillus</taxon>
    </lineage>
</organism>
<keyword evidence="3 8" id="KW-1003">Cell membrane</keyword>
<dbReference type="PROSITE" id="PS51105">
    <property type="entry name" value="PTS_EIIC_TYPE_3"/>
    <property type="match status" value="1"/>
</dbReference>
<evidence type="ECO:0000313" key="12">
    <source>
        <dbReference type="Proteomes" id="UP000019364"/>
    </source>
</evidence>
<dbReference type="GO" id="GO:1901264">
    <property type="term" value="P:carbohydrate derivative transport"/>
    <property type="evidence" value="ECO:0007669"/>
    <property type="project" value="TreeGrafter"/>
</dbReference>
<gene>
    <name evidence="11" type="ORF">JCM16418_3354</name>
</gene>
<evidence type="ECO:0000256" key="8">
    <source>
        <dbReference type="PIRNR" id="PIRNR006351"/>
    </source>
</evidence>
<dbReference type="RefSeq" id="WP_036650470.1">
    <property type="nucleotide sequence ID" value="NZ_BAVZ01000010.1"/>
</dbReference>
<comment type="caution">
    <text evidence="11">The sequence shown here is derived from an EMBL/GenBank/DDBJ whole genome shotgun (WGS) entry which is preliminary data.</text>
</comment>
<name>W7YNP0_9BACL</name>